<keyword evidence="1" id="KW-0812">Transmembrane</keyword>
<feature type="transmembrane region" description="Helical" evidence="1">
    <location>
        <begin position="127"/>
        <end position="145"/>
    </location>
</feature>
<keyword evidence="3" id="KW-1185">Reference proteome</keyword>
<gene>
    <name evidence="2" type="primary">44</name>
    <name evidence="2" type="ORF">PATIENCE_44</name>
</gene>
<organism evidence="2 3">
    <name type="scientific">Mycobacterium phage Patience</name>
    <dbReference type="NCBI Taxonomy" id="1074308"/>
    <lineage>
        <taxon>Viruses</taxon>
        <taxon>Duplodnaviria</taxon>
        <taxon>Heunggongvirae</taxon>
        <taxon>Uroviricota</taxon>
        <taxon>Caudoviricetes</taxon>
        <taxon>Patiencevirus</taxon>
        <taxon>Patiencevirus patience</taxon>
    </lineage>
</organism>
<dbReference type="EMBL" id="JN412589">
    <property type="protein sequence ID" value="AEL97953.1"/>
    <property type="molecule type" value="Genomic_DNA"/>
</dbReference>
<protein>
    <submittedName>
        <fullName evidence="2">Uncharacterized protein</fullName>
    </submittedName>
</protein>
<dbReference type="KEGG" id="vg:18559559"/>
<dbReference type="GeneID" id="18559559"/>
<feature type="transmembrane region" description="Helical" evidence="1">
    <location>
        <begin position="21"/>
        <end position="40"/>
    </location>
</feature>
<keyword evidence="1" id="KW-1133">Transmembrane helix</keyword>
<evidence type="ECO:0000313" key="3">
    <source>
        <dbReference type="Proteomes" id="UP000000694"/>
    </source>
</evidence>
<name>G1JWF5_9CAUD</name>
<dbReference type="RefSeq" id="YP_009012184.1">
    <property type="nucleotide sequence ID" value="NC_023691.1"/>
</dbReference>
<feature type="transmembrane region" description="Helical" evidence="1">
    <location>
        <begin position="94"/>
        <end position="115"/>
    </location>
</feature>
<evidence type="ECO:0000256" key="1">
    <source>
        <dbReference type="SAM" id="Phobius"/>
    </source>
</evidence>
<sequence>MIEYLDAWWEKNSSQRRYDRGPMYFWVMFASLLTAISMVLTGPIPNGSISELNESEQIILGWTLLVGATISTFASLTGSRFLFPHWTRVKSYSVGLIGVPLVSSSFSFYAYALYINTANITSGLSGTLVPCLALGSAINGVYFFLEIRRIQRNVKFLKETDPYV</sequence>
<evidence type="ECO:0000313" key="2">
    <source>
        <dbReference type="EMBL" id="AEL97953.1"/>
    </source>
</evidence>
<proteinExistence type="predicted"/>
<reference evidence="2 3" key="1">
    <citation type="journal article" date="2012" name="J. Virol.">
        <title>Complete Genome Sequences of 138 Mycobacteriophages.</title>
        <authorList>
            <consortium name="the Science Education Alliance Phage Hunters Advancing Genomics and Evolutionary Science Program"/>
            <consortium name="the KwaZulu-Natal Research Institute for Tuberculosis and HIV Mycobacterial Genetics Course Students"/>
            <consortium name="the Phage Hunters Integrating Research and Education Program"/>
            <person name="Hatfull G.F."/>
        </authorList>
    </citation>
    <scope>NUCLEOTIDE SEQUENCE [LARGE SCALE GENOMIC DNA]</scope>
</reference>
<keyword evidence="1" id="KW-0472">Membrane</keyword>
<dbReference type="Proteomes" id="UP000000694">
    <property type="component" value="Segment"/>
</dbReference>
<accession>G1JWF5</accession>
<feature type="transmembrane region" description="Helical" evidence="1">
    <location>
        <begin position="60"/>
        <end position="82"/>
    </location>
</feature>
<dbReference type="TCDB" id="1.E.40.1.2">
    <property type="family name" value="the mycobacterial 4 tms phage holin (mp4 holin) family"/>
</dbReference>